<keyword evidence="4" id="KW-1185">Reference proteome</keyword>
<dbReference type="KEGG" id="bpg:Bathy01g02000"/>
<evidence type="ECO:0000256" key="1">
    <source>
        <dbReference type="SAM" id="MobiDB-lite"/>
    </source>
</evidence>
<organism evidence="3 4">
    <name type="scientific">Bathycoccus prasinos</name>
    <dbReference type="NCBI Taxonomy" id="41875"/>
    <lineage>
        <taxon>Eukaryota</taxon>
        <taxon>Viridiplantae</taxon>
        <taxon>Chlorophyta</taxon>
        <taxon>Mamiellophyceae</taxon>
        <taxon>Mamiellales</taxon>
        <taxon>Bathycoccaceae</taxon>
        <taxon>Bathycoccus</taxon>
    </lineage>
</organism>
<dbReference type="STRING" id="41875.K8EA80"/>
<dbReference type="eggNOG" id="ENOG502RXK0">
    <property type="taxonomic scope" value="Eukaryota"/>
</dbReference>
<dbReference type="OrthoDB" id="3001at2759"/>
<evidence type="ECO:0000313" key="3">
    <source>
        <dbReference type="EMBL" id="CCO14589.1"/>
    </source>
</evidence>
<dbReference type="AlphaFoldDB" id="K8EA80"/>
<feature type="compositionally biased region" description="Polar residues" evidence="1">
    <location>
        <begin position="142"/>
        <end position="152"/>
    </location>
</feature>
<feature type="domain" description="YdbS-like PH" evidence="2">
    <location>
        <begin position="213"/>
        <end position="283"/>
    </location>
</feature>
<dbReference type="PANTHER" id="PTHR35688">
    <property type="entry name" value="NAD(P)-LINKED OXIDOREDUCTASE SUPERFAMILY PROTEIN"/>
    <property type="match status" value="1"/>
</dbReference>
<accession>K8EA80</accession>
<dbReference type="EMBL" id="FO082278">
    <property type="protein sequence ID" value="CCO14589.1"/>
    <property type="molecule type" value="Genomic_DNA"/>
</dbReference>
<protein>
    <recommendedName>
        <fullName evidence="2">YdbS-like PH domain-containing protein</fullName>
    </recommendedName>
</protein>
<dbReference type="GeneID" id="19017935"/>
<reference evidence="3 4" key="1">
    <citation type="submission" date="2011-10" db="EMBL/GenBank/DDBJ databases">
        <authorList>
            <person name="Genoscope - CEA"/>
        </authorList>
    </citation>
    <scope>NUCLEOTIDE SEQUENCE [LARGE SCALE GENOMIC DNA]</scope>
    <source>
        <strain evidence="3 4">RCC 1105</strain>
    </source>
</reference>
<proteinExistence type="predicted"/>
<dbReference type="RefSeq" id="XP_007515710.1">
    <property type="nucleotide sequence ID" value="XM_007515648.1"/>
</dbReference>
<sequence length="296" mass="33634">MFVTSFFSHVSFRGSRTLISNILIDTLFREKLRALNNICQKKKRATRITTKTTMIQTIQTIQTSSSRVVRGGGVFSKQQSKQQHRRRQKSIIVTKAATDDDDTTTKEETEDEFEAKLGALRGKRSKRSKGNDDEVSMVTGLPKTQTKSSSSRLPGVRDFMSDFTEEPKTKDWGPEQILYEGPPARGEVVANVLMSWTVVWLPLTIQAAGRALWASYKITDKRVCVISNSPLRKERTDVPMDQIKDVISIGRGIGAWGDMVITLRNDEKVELRSLPNFKELEGEIKQRMYKEKPIEF</sequence>
<evidence type="ECO:0000313" key="4">
    <source>
        <dbReference type="Proteomes" id="UP000198341"/>
    </source>
</evidence>
<feature type="region of interest" description="Disordered" evidence="1">
    <location>
        <begin position="74"/>
        <end position="156"/>
    </location>
</feature>
<dbReference type="Pfam" id="PF03703">
    <property type="entry name" value="bPH_2"/>
    <property type="match status" value="1"/>
</dbReference>
<dbReference type="InterPro" id="IPR005182">
    <property type="entry name" value="YdbS-like_PH"/>
</dbReference>
<dbReference type="PANTHER" id="PTHR35688:SF2">
    <property type="entry name" value="NAD(P)-LINKED OXIDOREDUCTASE SUPERFAMILY PROTEIN"/>
    <property type="match status" value="1"/>
</dbReference>
<dbReference type="Proteomes" id="UP000198341">
    <property type="component" value="Chromosome 1"/>
</dbReference>
<evidence type="ECO:0000259" key="2">
    <source>
        <dbReference type="Pfam" id="PF03703"/>
    </source>
</evidence>
<name>K8EA80_9CHLO</name>
<gene>
    <name evidence="3" type="ORF">Bathy01g02000</name>
</gene>